<comment type="pathway">
    <text evidence="1">Protein modification; protein ubiquitination.</text>
</comment>
<dbReference type="Gene3D" id="1.20.120.1750">
    <property type="match status" value="1"/>
</dbReference>
<sequence>MLSTFSEESRLQVITETLLKHGAKYVRGRYRTPAEQGEHHLSPKYKYRSLDPHKDTRGIPLALEDTFRSQSYKSAAKEALYREFSGLSHSTIKAVLAEWNWSYTHARETLLVLASKSWRASIASFFLRRKMPTATDHPLVLWTSADAKLGRSGVPFLVRTKSRELDKELYDTLILPELEKQRKEQIAKDFELAVQLDEAEAEEAGEMYDCECCFIPNTLAQMSTCDVQGHHICFSCIRHSINAALYDQGWARNINSELCTLRCVAPMTDGRGDQCSGCIPLQFIERALLEEKDGADNIRKLNERFASEALLQSRLPLTRCPFCSYAEVDTLALPRADLFSTLKVRRGRLLLASVPLLELLCWGIFRVILQFALLAFTSLALLGYVSGKPFDVTGPLDSALRRIHLRRRGLRFQCLSPSCGRQSCLSCSAPWHDPHVCYSSQLQSLRLTLERATTDAVKRTCPDCNLAFVKSEGCNKLVCLCGYSMCYLCRQGLATEGYNHFCQHFREVPGRKCTECDKCDLYQVEDEEEVVRRAREAAERAWWERQGERQGSPNEKALERRVSESDGLKGWGVSTRMSVWEDWLERAIEALVV</sequence>
<dbReference type="Pfam" id="PF26200">
    <property type="entry name" value="Rcat_RNF216"/>
    <property type="match status" value="1"/>
</dbReference>
<dbReference type="PANTHER" id="PTHR22770:SF42">
    <property type="entry name" value="FINGER PROTEIN (ZIN), PUTATIVE (AFU_ORTHOLOGUE AFUA_4G03910)-RELATED"/>
    <property type="match status" value="1"/>
</dbReference>
<evidence type="ECO:0000313" key="10">
    <source>
        <dbReference type="Proteomes" id="UP000800097"/>
    </source>
</evidence>
<organism evidence="9 10">
    <name type="scientific">Westerdykella ornata</name>
    <dbReference type="NCBI Taxonomy" id="318751"/>
    <lineage>
        <taxon>Eukaryota</taxon>
        <taxon>Fungi</taxon>
        <taxon>Dikarya</taxon>
        <taxon>Ascomycota</taxon>
        <taxon>Pezizomycotina</taxon>
        <taxon>Dothideomycetes</taxon>
        <taxon>Pleosporomycetidae</taxon>
        <taxon>Pleosporales</taxon>
        <taxon>Sporormiaceae</taxon>
        <taxon>Westerdykella</taxon>
    </lineage>
</organism>
<name>A0A6A6J575_WESOR</name>
<accession>A0A6A6J575</accession>
<dbReference type="InterPro" id="IPR044066">
    <property type="entry name" value="TRIAD_supradom"/>
</dbReference>
<gene>
    <name evidence="9" type="ORF">EI97DRAFT_437985</name>
</gene>
<dbReference type="PANTHER" id="PTHR22770">
    <property type="entry name" value="UBIQUITIN CONJUGATING ENZYME 7 INTERACTING PROTEIN-RELATED"/>
    <property type="match status" value="1"/>
</dbReference>
<evidence type="ECO:0000256" key="5">
    <source>
        <dbReference type="ARBA" id="ARBA00022771"/>
    </source>
</evidence>
<keyword evidence="5" id="KW-0863">Zinc-finger</keyword>
<dbReference type="EMBL" id="ML986553">
    <property type="protein sequence ID" value="KAF2271283.1"/>
    <property type="molecule type" value="Genomic_DNA"/>
</dbReference>
<dbReference type="GO" id="GO:0016740">
    <property type="term" value="F:transferase activity"/>
    <property type="evidence" value="ECO:0007669"/>
    <property type="project" value="UniProtKB-KW"/>
</dbReference>
<dbReference type="InterPro" id="IPR047544">
    <property type="entry name" value="RING-HC_RBR_RNF216"/>
</dbReference>
<keyword evidence="3" id="KW-0479">Metal-binding</keyword>
<dbReference type="RefSeq" id="XP_033648822.1">
    <property type="nucleotide sequence ID" value="XM_033799456.1"/>
</dbReference>
<protein>
    <recommendedName>
        <fullName evidence="8">RING-type domain-containing protein</fullName>
    </recommendedName>
</protein>
<dbReference type="SUPFAM" id="SSF57850">
    <property type="entry name" value="RING/U-box"/>
    <property type="match status" value="1"/>
</dbReference>
<proteinExistence type="predicted"/>
<evidence type="ECO:0000256" key="1">
    <source>
        <dbReference type="ARBA" id="ARBA00004906"/>
    </source>
</evidence>
<evidence type="ECO:0000313" key="9">
    <source>
        <dbReference type="EMBL" id="KAF2271283.1"/>
    </source>
</evidence>
<dbReference type="GO" id="GO:0008270">
    <property type="term" value="F:zinc ion binding"/>
    <property type="evidence" value="ECO:0007669"/>
    <property type="project" value="UniProtKB-KW"/>
</dbReference>
<keyword evidence="6" id="KW-0833">Ubl conjugation pathway</keyword>
<evidence type="ECO:0000256" key="4">
    <source>
        <dbReference type="ARBA" id="ARBA00022737"/>
    </source>
</evidence>
<dbReference type="InterPro" id="IPR051628">
    <property type="entry name" value="LUBAC_E3_Ligases"/>
</dbReference>
<dbReference type="AlphaFoldDB" id="A0A6A6J575"/>
<keyword evidence="7" id="KW-0862">Zinc</keyword>
<evidence type="ECO:0000256" key="3">
    <source>
        <dbReference type="ARBA" id="ARBA00022723"/>
    </source>
</evidence>
<keyword evidence="2" id="KW-0808">Transferase</keyword>
<dbReference type="CDD" id="cd20353">
    <property type="entry name" value="Rcat_RBR_RNF216"/>
    <property type="match status" value="1"/>
</dbReference>
<dbReference type="PROSITE" id="PS51873">
    <property type="entry name" value="TRIAD"/>
    <property type="match status" value="1"/>
</dbReference>
<dbReference type="InterPro" id="IPR058758">
    <property type="entry name" value="UBA_RNF216"/>
</dbReference>
<keyword evidence="10" id="KW-1185">Reference proteome</keyword>
<evidence type="ECO:0000256" key="6">
    <source>
        <dbReference type="ARBA" id="ARBA00022786"/>
    </source>
</evidence>
<keyword evidence="4" id="KW-0677">Repeat</keyword>
<feature type="domain" description="RING-type" evidence="8">
    <location>
        <begin position="206"/>
        <end position="517"/>
    </location>
</feature>
<reference evidence="9" key="1">
    <citation type="journal article" date="2020" name="Stud. Mycol.">
        <title>101 Dothideomycetes genomes: a test case for predicting lifestyles and emergence of pathogens.</title>
        <authorList>
            <person name="Haridas S."/>
            <person name="Albert R."/>
            <person name="Binder M."/>
            <person name="Bloem J."/>
            <person name="Labutti K."/>
            <person name="Salamov A."/>
            <person name="Andreopoulos B."/>
            <person name="Baker S."/>
            <person name="Barry K."/>
            <person name="Bills G."/>
            <person name="Bluhm B."/>
            <person name="Cannon C."/>
            <person name="Castanera R."/>
            <person name="Culley D."/>
            <person name="Daum C."/>
            <person name="Ezra D."/>
            <person name="Gonzalez J."/>
            <person name="Henrissat B."/>
            <person name="Kuo A."/>
            <person name="Liang C."/>
            <person name="Lipzen A."/>
            <person name="Lutzoni F."/>
            <person name="Magnuson J."/>
            <person name="Mondo S."/>
            <person name="Nolan M."/>
            <person name="Ohm R."/>
            <person name="Pangilinan J."/>
            <person name="Park H.-J."/>
            <person name="Ramirez L."/>
            <person name="Alfaro M."/>
            <person name="Sun H."/>
            <person name="Tritt A."/>
            <person name="Yoshinaga Y."/>
            <person name="Zwiers L.-H."/>
            <person name="Turgeon B."/>
            <person name="Goodwin S."/>
            <person name="Spatafora J."/>
            <person name="Crous P."/>
            <person name="Grigoriev I."/>
        </authorList>
    </citation>
    <scope>NUCLEOTIDE SEQUENCE</scope>
    <source>
        <strain evidence="9">CBS 379.55</strain>
    </source>
</reference>
<evidence type="ECO:0000256" key="2">
    <source>
        <dbReference type="ARBA" id="ARBA00022679"/>
    </source>
</evidence>
<dbReference type="GeneID" id="54552631"/>
<dbReference type="Proteomes" id="UP000800097">
    <property type="component" value="Unassembled WGS sequence"/>
</dbReference>
<dbReference type="OrthoDB" id="10009520at2759"/>
<evidence type="ECO:0000256" key="7">
    <source>
        <dbReference type="ARBA" id="ARBA00022833"/>
    </source>
</evidence>
<evidence type="ECO:0000259" key="8">
    <source>
        <dbReference type="PROSITE" id="PS51873"/>
    </source>
</evidence>
<dbReference type="Pfam" id="PF26191">
    <property type="entry name" value="RING-HC_RBR_RNF216"/>
    <property type="match status" value="1"/>
</dbReference>
<dbReference type="InterPro" id="IPR047546">
    <property type="entry name" value="Rcat_RBR_RNF216"/>
</dbReference>
<dbReference type="Pfam" id="PF26112">
    <property type="entry name" value="UBA_RNF216"/>
    <property type="match status" value="1"/>
</dbReference>